<comment type="similarity">
    <text evidence="6">Belongs to the short-chain dehydrogenases/reductases (SDR) family. ERG27 subfamily.</text>
</comment>
<evidence type="ECO:0000256" key="5">
    <source>
        <dbReference type="ARBA" id="ARBA00023098"/>
    </source>
</evidence>
<dbReference type="InterPro" id="IPR051593">
    <property type="entry name" value="Ergosterol_Biosynth_ERG27"/>
</dbReference>
<dbReference type="GO" id="GO:0005811">
    <property type="term" value="C:lipid droplet"/>
    <property type="evidence" value="ECO:0007669"/>
    <property type="project" value="TreeGrafter"/>
</dbReference>
<dbReference type="OrthoDB" id="9989144at2759"/>
<name>A0A0D7A272_9AGAR</name>
<keyword evidence="4" id="KW-0560">Oxidoreductase</keyword>
<keyword evidence="5" id="KW-0443">Lipid metabolism</keyword>
<keyword evidence="3" id="KW-0752">Steroid biosynthesis</keyword>
<keyword evidence="2" id="KW-0521">NADP</keyword>
<accession>A0A0D7A272</accession>
<evidence type="ECO:0000256" key="1">
    <source>
        <dbReference type="ARBA" id="ARBA00022516"/>
    </source>
</evidence>
<evidence type="ECO:0000313" key="8">
    <source>
        <dbReference type="Proteomes" id="UP000054144"/>
    </source>
</evidence>
<dbReference type="InterPro" id="IPR036291">
    <property type="entry name" value="NAD(P)-bd_dom_sf"/>
</dbReference>
<dbReference type="GO" id="GO:0006694">
    <property type="term" value="P:steroid biosynthetic process"/>
    <property type="evidence" value="ECO:0007669"/>
    <property type="project" value="UniProtKB-KW"/>
</dbReference>
<dbReference type="EMBL" id="KN882061">
    <property type="protein sequence ID" value="KIY45142.1"/>
    <property type="molecule type" value="Genomic_DNA"/>
</dbReference>
<dbReference type="GO" id="GO:0005741">
    <property type="term" value="C:mitochondrial outer membrane"/>
    <property type="evidence" value="ECO:0007669"/>
    <property type="project" value="TreeGrafter"/>
</dbReference>
<dbReference type="Gene3D" id="3.40.50.720">
    <property type="entry name" value="NAD(P)-binding Rossmann-like Domain"/>
    <property type="match status" value="1"/>
</dbReference>
<evidence type="ECO:0000256" key="6">
    <source>
        <dbReference type="ARBA" id="ARBA00023593"/>
    </source>
</evidence>
<organism evidence="7 8">
    <name type="scientific">Fistulina hepatica ATCC 64428</name>
    <dbReference type="NCBI Taxonomy" id="1128425"/>
    <lineage>
        <taxon>Eukaryota</taxon>
        <taxon>Fungi</taxon>
        <taxon>Dikarya</taxon>
        <taxon>Basidiomycota</taxon>
        <taxon>Agaricomycotina</taxon>
        <taxon>Agaricomycetes</taxon>
        <taxon>Agaricomycetidae</taxon>
        <taxon>Agaricales</taxon>
        <taxon>Fistulinaceae</taxon>
        <taxon>Fistulina</taxon>
    </lineage>
</organism>
<evidence type="ECO:0000256" key="2">
    <source>
        <dbReference type="ARBA" id="ARBA00022857"/>
    </source>
</evidence>
<sequence>MSRYPYIPHLVFNAGANSFTHVDFIGFFIQMFTQGIAAPFTHPKFMPEDVGVLSENGLGRVWQNNFFSHYVIFRCLELQLTSYSRDARVIWTSSVEASPKFLVDFEDWQLVKAARPYGTSKYHIEIVASLLERKSLSNGLDAPKRVHHIVTHPGVCATDTEGKVIGPFLVRIKIMVFYVAPLLGS</sequence>
<keyword evidence="1" id="KW-0444">Lipid biosynthesis</keyword>
<evidence type="ECO:0000256" key="3">
    <source>
        <dbReference type="ARBA" id="ARBA00022955"/>
    </source>
</evidence>
<dbReference type="SUPFAM" id="SSF51735">
    <property type="entry name" value="NAD(P)-binding Rossmann-fold domains"/>
    <property type="match status" value="1"/>
</dbReference>
<protein>
    <recommendedName>
        <fullName evidence="9">NAD(P)-binding protein</fullName>
    </recommendedName>
</protein>
<keyword evidence="8" id="KW-1185">Reference proteome</keyword>
<evidence type="ECO:0008006" key="9">
    <source>
        <dbReference type="Google" id="ProtNLM"/>
    </source>
</evidence>
<gene>
    <name evidence="7" type="ORF">FISHEDRAFT_76822</name>
</gene>
<dbReference type="PANTHER" id="PTHR43647:SF1">
    <property type="entry name" value="3-KETO-STEROID REDUCTASE ERG27"/>
    <property type="match status" value="1"/>
</dbReference>
<dbReference type="Proteomes" id="UP000054144">
    <property type="component" value="Unassembled WGS sequence"/>
</dbReference>
<evidence type="ECO:0000313" key="7">
    <source>
        <dbReference type="EMBL" id="KIY45142.1"/>
    </source>
</evidence>
<dbReference type="GO" id="GO:0005789">
    <property type="term" value="C:endoplasmic reticulum membrane"/>
    <property type="evidence" value="ECO:0007669"/>
    <property type="project" value="TreeGrafter"/>
</dbReference>
<reference evidence="7 8" key="1">
    <citation type="journal article" date="2015" name="Fungal Genet. Biol.">
        <title>Evolution of novel wood decay mechanisms in Agaricales revealed by the genome sequences of Fistulina hepatica and Cylindrobasidium torrendii.</title>
        <authorList>
            <person name="Floudas D."/>
            <person name="Held B.W."/>
            <person name="Riley R."/>
            <person name="Nagy L.G."/>
            <person name="Koehler G."/>
            <person name="Ransdell A.S."/>
            <person name="Younus H."/>
            <person name="Chow J."/>
            <person name="Chiniquy J."/>
            <person name="Lipzen A."/>
            <person name="Tritt A."/>
            <person name="Sun H."/>
            <person name="Haridas S."/>
            <person name="LaButti K."/>
            <person name="Ohm R.A."/>
            <person name="Kues U."/>
            <person name="Blanchette R.A."/>
            <person name="Grigoriev I.V."/>
            <person name="Minto R.E."/>
            <person name="Hibbett D.S."/>
        </authorList>
    </citation>
    <scope>NUCLEOTIDE SEQUENCE [LARGE SCALE GENOMIC DNA]</scope>
    <source>
        <strain evidence="7 8">ATCC 64428</strain>
    </source>
</reference>
<dbReference type="PANTHER" id="PTHR43647">
    <property type="entry name" value="DEHYDROGENASE"/>
    <property type="match status" value="1"/>
</dbReference>
<dbReference type="AlphaFoldDB" id="A0A0D7A272"/>
<evidence type="ECO:0000256" key="4">
    <source>
        <dbReference type="ARBA" id="ARBA00023002"/>
    </source>
</evidence>
<proteinExistence type="inferred from homology"/>
<dbReference type="GO" id="GO:0000253">
    <property type="term" value="F:3-beta-hydroxysteroid 3-dehydrogenase (NADP+) activity"/>
    <property type="evidence" value="ECO:0007669"/>
    <property type="project" value="TreeGrafter"/>
</dbReference>